<feature type="region of interest" description="Disordered" evidence="1">
    <location>
        <begin position="179"/>
        <end position="210"/>
    </location>
</feature>
<evidence type="ECO:0000313" key="2">
    <source>
        <dbReference type="EMBL" id="GAA4699990.1"/>
    </source>
</evidence>
<evidence type="ECO:0008006" key="4">
    <source>
        <dbReference type="Google" id="ProtNLM"/>
    </source>
</evidence>
<dbReference type="Pfam" id="PF04314">
    <property type="entry name" value="PCuAC"/>
    <property type="match status" value="1"/>
</dbReference>
<evidence type="ECO:0000256" key="1">
    <source>
        <dbReference type="SAM" id="MobiDB-lite"/>
    </source>
</evidence>
<accession>A0ABP8X3M0</accession>
<sequence>MSRATSPRRSSTRPGPWKVLAVGTAAAGALLLSGCGAGQIAQTAEQVAAVGGTGGTVGDVAVRNAEIAWPGGLAPTGAVYPKGGEALVEMVIVNDGATTDRLLSASSEAGTQVVVTGEQVLAPQLPLVAGDQGDVAAIPGAKRITMQIAGLRDDVVAGRTYPLTLVFERAGRLTVDLPVANPTAPRQDEAPPAEGGESGEGGAAVSGGHS</sequence>
<dbReference type="InterPro" id="IPR007410">
    <property type="entry name" value="LpqE-like"/>
</dbReference>
<proteinExistence type="predicted"/>
<dbReference type="InterPro" id="IPR036182">
    <property type="entry name" value="PCuAC_sf"/>
</dbReference>
<dbReference type="Proteomes" id="UP001500325">
    <property type="component" value="Unassembled WGS sequence"/>
</dbReference>
<feature type="compositionally biased region" description="Gly residues" evidence="1">
    <location>
        <begin position="196"/>
        <end position="210"/>
    </location>
</feature>
<dbReference type="Gene3D" id="2.60.40.1890">
    <property type="entry name" value="PCu(A)C copper chaperone"/>
    <property type="match status" value="1"/>
</dbReference>
<evidence type="ECO:0000313" key="3">
    <source>
        <dbReference type="Proteomes" id="UP001500325"/>
    </source>
</evidence>
<dbReference type="PROSITE" id="PS51257">
    <property type="entry name" value="PROKAR_LIPOPROTEIN"/>
    <property type="match status" value="1"/>
</dbReference>
<dbReference type="EMBL" id="BAABIC010000015">
    <property type="protein sequence ID" value="GAA4699990.1"/>
    <property type="molecule type" value="Genomic_DNA"/>
</dbReference>
<keyword evidence="3" id="KW-1185">Reference proteome</keyword>
<organism evidence="2 3">
    <name type="scientific">Pseudonocardia yuanmonensis</name>
    <dbReference type="NCBI Taxonomy" id="1095914"/>
    <lineage>
        <taxon>Bacteria</taxon>
        <taxon>Bacillati</taxon>
        <taxon>Actinomycetota</taxon>
        <taxon>Actinomycetes</taxon>
        <taxon>Pseudonocardiales</taxon>
        <taxon>Pseudonocardiaceae</taxon>
        <taxon>Pseudonocardia</taxon>
    </lineage>
</organism>
<comment type="caution">
    <text evidence="2">The sequence shown here is derived from an EMBL/GenBank/DDBJ whole genome shotgun (WGS) entry which is preliminary data.</text>
</comment>
<name>A0ABP8X3M0_9PSEU</name>
<gene>
    <name evidence="2" type="ORF">GCM10023215_43350</name>
</gene>
<dbReference type="SUPFAM" id="SSF110087">
    <property type="entry name" value="DR1885-like metal-binding protein"/>
    <property type="match status" value="1"/>
</dbReference>
<protein>
    <recommendedName>
        <fullName evidence="4">Copper(I)-binding protein</fullName>
    </recommendedName>
</protein>
<reference evidence="3" key="1">
    <citation type="journal article" date="2019" name="Int. J. Syst. Evol. Microbiol.">
        <title>The Global Catalogue of Microorganisms (GCM) 10K type strain sequencing project: providing services to taxonomists for standard genome sequencing and annotation.</title>
        <authorList>
            <consortium name="The Broad Institute Genomics Platform"/>
            <consortium name="The Broad Institute Genome Sequencing Center for Infectious Disease"/>
            <person name="Wu L."/>
            <person name="Ma J."/>
        </authorList>
    </citation>
    <scope>NUCLEOTIDE SEQUENCE [LARGE SCALE GENOMIC DNA]</scope>
    <source>
        <strain evidence="3">JCM 18055</strain>
    </source>
</reference>